<keyword evidence="2" id="KW-1185">Reference proteome</keyword>
<name>A0ABP6XRZ1_9ACTN</name>
<sequence>MIEKKDIRLTADEADALLDILDQVVVSLDQIGSRQASGEDPRREWLQEYFTTGGATRRLALARGIVLEAFYRVHTEDELEAKWDSSSVTYWNDAEH</sequence>
<dbReference type="EMBL" id="BAAAYR010000004">
    <property type="protein sequence ID" value="GAA3571320.1"/>
    <property type="molecule type" value="Genomic_DNA"/>
</dbReference>
<evidence type="ECO:0000313" key="1">
    <source>
        <dbReference type="EMBL" id="GAA3571320.1"/>
    </source>
</evidence>
<comment type="caution">
    <text evidence="1">The sequence shown here is derived from an EMBL/GenBank/DDBJ whole genome shotgun (WGS) entry which is preliminary data.</text>
</comment>
<proteinExistence type="predicted"/>
<accession>A0ABP6XRZ1</accession>
<dbReference type="RefSeq" id="WP_204913409.1">
    <property type="nucleotide sequence ID" value="NZ_BAAAYR010000004.1"/>
</dbReference>
<dbReference type="Proteomes" id="UP001500767">
    <property type="component" value="Unassembled WGS sequence"/>
</dbReference>
<organism evidence="1 2">
    <name type="scientific">Microlunatus spumicola</name>
    <dbReference type="NCBI Taxonomy" id="81499"/>
    <lineage>
        <taxon>Bacteria</taxon>
        <taxon>Bacillati</taxon>
        <taxon>Actinomycetota</taxon>
        <taxon>Actinomycetes</taxon>
        <taxon>Propionibacteriales</taxon>
        <taxon>Propionibacteriaceae</taxon>
        <taxon>Microlunatus</taxon>
    </lineage>
</organism>
<gene>
    <name evidence="1" type="ORF">GCM10022197_29760</name>
</gene>
<evidence type="ECO:0000313" key="2">
    <source>
        <dbReference type="Proteomes" id="UP001500767"/>
    </source>
</evidence>
<reference evidence="2" key="1">
    <citation type="journal article" date="2019" name="Int. J. Syst. Evol. Microbiol.">
        <title>The Global Catalogue of Microorganisms (GCM) 10K type strain sequencing project: providing services to taxonomists for standard genome sequencing and annotation.</title>
        <authorList>
            <consortium name="The Broad Institute Genomics Platform"/>
            <consortium name="The Broad Institute Genome Sequencing Center for Infectious Disease"/>
            <person name="Wu L."/>
            <person name="Ma J."/>
        </authorList>
    </citation>
    <scope>NUCLEOTIDE SEQUENCE [LARGE SCALE GENOMIC DNA]</scope>
    <source>
        <strain evidence="2">JCM 16540</strain>
    </source>
</reference>
<protein>
    <submittedName>
        <fullName evidence="1">Uncharacterized protein</fullName>
    </submittedName>
</protein>